<dbReference type="GeneID" id="75913009"/>
<evidence type="ECO:0000313" key="2">
    <source>
        <dbReference type="EMBL" id="KAI8581397.1"/>
    </source>
</evidence>
<dbReference type="Proteomes" id="UP001206595">
    <property type="component" value="Unassembled WGS sequence"/>
</dbReference>
<reference evidence="2" key="1">
    <citation type="submission" date="2021-06" db="EMBL/GenBank/DDBJ databases">
        <authorList>
            <consortium name="DOE Joint Genome Institute"/>
            <person name="Mondo S.J."/>
            <person name="Amses K.R."/>
            <person name="Simmons D.R."/>
            <person name="Longcore J.E."/>
            <person name="Seto K."/>
            <person name="Alves G.H."/>
            <person name="Bonds A.E."/>
            <person name="Quandt C.A."/>
            <person name="Davis W.J."/>
            <person name="Chang Y."/>
            <person name="Letcher P.M."/>
            <person name="Powell M.J."/>
            <person name="Kuo A."/>
            <person name="Labutti K."/>
            <person name="Pangilinan J."/>
            <person name="Andreopoulos W."/>
            <person name="Tritt A."/>
            <person name="Riley R."/>
            <person name="Hundley H."/>
            <person name="Johnson J."/>
            <person name="Lipzen A."/>
            <person name="Barry K."/>
            <person name="Berbee M.L."/>
            <person name="Buchler N.E."/>
            <person name="Grigoriev I.V."/>
            <person name="Spatafora J.W."/>
            <person name="Stajich J.E."/>
            <person name="James T.Y."/>
        </authorList>
    </citation>
    <scope>NUCLEOTIDE SEQUENCE</scope>
    <source>
        <strain evidence="2">AG</strain>
    </source>
</reference>
<proteinExistence type="predicted"/>
<dbReference type="RefSeq" id="XP_051446401.1">
    <property type="nucleotide sequence ID" value="XM_051587664.1"/>
</dbReference>
<dbReference type="EMBL" id="MU620906">
    <property type="protein sequence ID" value="KAI8581397.1"/>
    <property type="molecule type" value="Genomic_DNA"/>
</dbReference>
<feature type="transmembrane region" description="Helical" evidence="1">
    <location>
        <begin position="12"/>
        <end position="31"/>
    </location>
</feature>
<keyword evidence="3" id="KW-1185">Reference proteome</keyword>
<organism evidence="2 3">
    <name type="scientific">Umbelopsis ramanniana AG</name>
    <dbReference type="NCBI Taxonomy" id="1314678"/>
    <lineage>
        <taxon>Eukaryota</taxon>
        <taxon>Fungi</taxon>
        <taxon>Fungi incertae sedis</taxon>
        <taxon>Mucoromycota</taxon>
        <taxon>Mucoromycotina</taxon>
        <taxon>Umbelopsidomycetes</taxon>
        <taxon>Umbelopsidales</taxon>
        <taxon>Umbelopsidaceae</taxon>
        <taxon>Umbelopsis</taxon>
    </lineage>
</organism>
<keyword evidence="1" id="KW-1133">Transmembrane helix</keyword>
<accession>A0AAD5EDN6</accession>
<sequence length="63" mass="7594">MIRLHFVSYYYYYYFFWAVYLTKVPLFYCVLPQKIPLQSRPPSACFFFTITPLPLLGSVVVER</sequence>
<protein>
    <submittedName>
        <fullName evidence="2">Uncharacterized protein</fullName>
    </submittedName>
</protein>
<gene>
    <name evidence="2" type="ORF">K450DRAFT_232864</name>
</gene>
<name>A0AAD5EDN6_UMBRA</name>
<dbReference type="AlphaFoldDB" id="A0AAD5EDN6"/>
<feature type="transmembrane region" description="Helical" evidence="1">
    <location>
        <begin position="43"/>
        <end position="61"/>
    </location>
</feature>
<keyword evidence="1" id="KW-0472">Membrane</keyword>
<evidence type="ECO:0000313" key="3">
    <source>
        <dbReference type="Proteomes" id="UP001206595"/>
    </source>
</evidence>
<reference evidence="2" key="2">
    <citation type="journal article" date="2022" name="Proc. Natl. Acad. Sci. U.S.A.">
        <title>Diploid-dominant life cycles characterize the early evolution of Fungi.</title>
        <authorList>
            <person name="Amses K.R."/>
            <person name="Simmons D.R."/>
            <person name="Longcore J.E."/>
            <person name="Mondo S.J."/>
            <person name="Seto K."/>
            <person name="Jeronimo G.H."/>
            <person name="Bonds A.E."/>
            <person name="Quandt C.A."/>
            <person name="Davis W.J."/>
            <person name="Chang Y."/>
            <person name="Federici B.A."/>
            <person name="Kuo A."/>
            <person name="LaButti K."/>
            <person name="Pangilinan J."/>
            <person name="Andreopoulos W."/>
            <person name="Tritt A."/>
            <person name="Riley R."/>
            <person name="Hundley H."/>
            <person name="Johnson J."/>
            <person name="Lipzen A."/>
            <person name="Barry K."/>
            <person name="Lang B.F."/>
            <person name="Cuomo C.A."/>
            <person name="Buchler N.E."/>
            <person name="Grigoriev I.V."/>
            <person name="Spatafora J.W."/>
            <person name="Stajich J.E."/>
            <person name="James T.Y."/>
        </authorList>
    </citation>
    <scope>NUCLEOTIDE SEQUENCE</scope>
    <source>
        <strain evidence="2">AG</strain>
    </source>
</reference>
<comment type="caution">
    <text evidence="2">The sequence shown here is derived from an EMBL/GenBank/DDBJ whole genome shotgun (WGS) entry which is preliminary data.</text>
</comment>
<evidence type="ECO:0000256" key="1">
    <source>
        <dbReference type="SAM" id="Phobius"/>
    </source>
</evidence>
<keyword evidence="1" id="KW-0812">Transmembrane</keyword>